<dbReference type="PROSITE" id="PS51406">
    <property type="entry name" value="FIBRINOGEN_C_2"/>
    <property type="match status" value="1"/>
</dbReference>
<gene>
    <name evidence="3" type="ORF">CUNI_LOCUS12454</name>
</gene>
<evidence type="ECO:0000313" key="3">
    <source>
        <dbReference type="EMBL" id="CAG5126896.1"/>
    </source>
</evidence>
<sequence>SCYRGMPHKSPREKFVLQGKLLALCDTETNGGGWVIIQRRVRGDEDFYRGWDDYKRGFGTPDTDFWMGNDIIHDLTSQGYNELRIDFVHNETKYFAQYTNFTVADESSGYLITIGGFSGNLSGYLITIGGFAGNVFDSMNHQNGYKFSTFDRDNDRIDSSCAVMYHRAWWYNACYQANLNGNWADPSLTGISWYDNKTDYWTNLSFTEMKIRYI</sequence>
<dbReference type="InterPro" id="IPR002181">
    <property type="entry name" value="Fibrinogen_a/b/g_C_dom"/>
</dbReference>
<dbReference type="SUPFAM" id="SSF56496">
    <property type="entry name" value="Fibrinogen C-terminal domain-like"/>
    <property type="match status" value="1"/>
</dbReference>
<dbReference type="Pfam" id="PF00147">
    <property type="entry name" value="Fibrinogen_C"/>
    <property type="match status" value="1"/>
</dbReference>
<dbReference type="OrthoDB" id="6273946at2759"/>
<comment type="caution">
    <text evidence="3">The sequence shown here is derived from an EMBL/GenBank/DDBJ whole genome shotgun (WGS) entry which is preliminary data.</text>
</comment>
<dbReference type="EMBL" id="CAJHNH020002491">
    <property type="protein sequence ID" value="CAG5126896.1"/>
    <property type="molecule type" value="Genomic_DNA"/>
</dbReference>
<dbReference type="SMART" id="SM00186">
    <property type="entry name" value="FBG"/>
    <property type="match status" value="1"/>
</dbReference>
<evidence type="ECO:0000256" key="1">
    <source>
        <dbReference type="ARBA" id="ARBA00023157"/>
    </source>
</evidence>
<dbReference type="InterPro" id="IPR050373">
    <property type="entry name" value="Fibrinogen_C-term_domain"/>
</dbReference>
<dbReference type="InterPro" id="IPR020837">
    <property type="entry name" value="Fibrinogen_CS"/>
</dbReference>
<dbReference type="CDD" id="cd00087">
    <property type="entry name" value="FReD"/>
    <property type="match status" value="1"/>
</dbReference>
<dbReference type="InterPro" id="IPR014716">
    <property type="entry name" value="Fibrinogen_a/b/g_C_1"/>
</dbReference>
<feature type="domain" description="Fibrinogen C-terminal" evidence="2">
    <location>
        <begin position="1"/>
        <end position="214"/>
    </location>
</feature>
<feature type="non-terminal residue" evidence="3">
    <location>
        <position position="1"/>
    </location>
</feature>
<evidence type="ECO:0000259" key="2">
    <source>
        <dbReference type="PROSITE" id="PS51406"/>
    </source>
</evidence>
<reference evidence="3" key="1">
    <citation type="submission" date="2021-04" db="EMBL/GenBank/DDBJ databases">
        <authorList>
            <consortium name="Molecular Ecology Group"/>
        </authorList>
    </citation>
    <scope>NUCLEOTIDE SEQUENCE</scope>
</reference>
<keyword evidence="4" id="KW-1185">Reference proteome</keyword>
<dbReference type="InterPro" id="IPR036056">
    <property type="entry name" value="Fibrinogen-like_C"/>
</dbReference>
<dbReference type="PROSITE" id="PS00514">
    <property type="entry name" value="FIBRINOGEN_C_1"/>
    <property type="match status" value="1"/>
</dbReference>
<organism evidence="3 4">
    <name type="scientific">Candidula unifasciata</name>
    <dbReference type="NCBI Taxonomy" id="100452"/>
    <lineage>
        <taxon>Eukaryota</taxon>
        <taxon>Metazoa</taxon>
        <taxon>Spiralia</taxon>
        <taxon>Lophotrochozoa</taxon>
        <taxon>Mollusca</taxon>
        <taxon>Gastropoda</taxon>
        <taxon>Heterobranchia</taxon>
        <taxon>Euthyneura</taxon>
        <taxon>Panpulmonata</taxon>
        <taxon>Eupulmonata</taxon>
        <taxon>Stylommatophora</taxon>
        <taxon>Helicina</taxon>
        <taxon>Helicoidea</taxon>
        <taxon>Geomitridae</taxon>
        <taxon>Candidula</taxon>
    </lineage>
</organism>
<name>A0A8S3ZIB8_9EUPU</name>
<keyword evidence="1" id="KW-1015">Disulfide bond</keyword>
<proteinExistence type="predicted"/>
<dbReference type="Gene3D" id="3.90.215.10">
    <property type="entry name" value="Gamma Fibrinogen, chain A, domain 1"/>
    <property type="match status" value="1"/>
</dbReference>
<accession>A0A8S3ZIB8</accession>
<dbReference type="PANTHER" id="PTHR19143">
    <property type="entry name" value="FIBRINOGEN/TENASCIN/ANGIOPOEITIN"/>
    <property type="match status" value="1"/>
</dbReference>
<evidence type="ECO:0000313" key="4">
    <source>
        <dbReference type="Proteomes" id="UP000678393"/>
    </source>
</evidence>
<dbReference type="Proteomes" id="UP000678393">
    <property type="component" value="Unassembled WGS sequence"/>
</dbReference>
<dbReference type="AlphaFoldDB" id="A0A8S3ZIB8"/>
<dbReference type="GO" id="GO:0005615">
    <property type="term" value="C:extracellular space"/>
    <property type="evidence" value="ECO:0007669"/>
    <property type="project" value="TreeGrafter"/>
</dbReference>
<protein>
    <recommendedName>
        <fullName evidence="2">Fibrinogen C-terminal domain-containing protein</fullName>
    </recommendedName>
</protein>